<evidence type="ECO:0000256" key="5">
    <source>
        <dbReference type="ARBA" id="ARBA00022679"/>
    </source>
</evidence>
<dbReference type="InterPro" id="IPR043519">
    <property type="entry name" value="NT_sf"/>
</dbReference>
<keyword evidence="5" id="KW-0808">Transferase</keyword>
<dbReference type="SUPFAM" id="SSF81301">
    <property type="entry name" value="Nucleotidyltransferase"/>
    <property type="match status" value="2"/>
</dbReference>
<evidence type="ECO:0000259" key="10">
    <source>
        <dbReference type="Pfam" id="PF22600"/>
    </source>
</evidence>
<comment type="cofactor">
    <cofactor evidence="2">
        <name>Mg(2+)</name>
        <dbReference type="ChEBI" id="CHEBI:18420"/>
    </cofactor>
</comment>
<evidence type="ECO:0008006" key="13">
    <source>
        <dbReference type="Google" id="ProtNLM"/>
    </source>
</evidence>
<feature type="domain" description="PAP-associated" evidence="9">
    <location>
        <begin position="514"/>
        <end position="577"/>
    </location>
</feature>
<comment type="cofactor">
    <cofactor evidence="1">
        <name>Mn(2+)</name>
        <dbReference type="ChEBI" id="CHEBI:29035"/>
    </cofactor>
</comment>
<dbReference type="GO" id="GO:0031123">
    <property type="term" value="P:RNA 3'-end processing"/>
    <property type="evidence" value="ECO:0007669"/>
    <property type="project" value="TreeGrafter"/>
</dbReference>
<evidence type="ECO:0000256" key="7">
    <source>
        <dbReference type="ARBA" id="ARBA00022842"/>
    </source>
</evidence>
<dbReference type="OrthoDB" id="2274644at2759"/>
<dbReference type="Gene3D" id="3.30.460.10">
    <property type="entry name" value="Beta Polymerase, domain 2"/>
    <property type="match status" value="2"/>
</dbReference>
<dbReference type="CDD" id="cd05402">
    <property type="entry name" value="NT_PAP_TUTase"/>
    <property type="match status" value="2"/>
</dbReference>
<dbReference type="InterPro" id="IPR002058">
    <property type="entry name" value="PAP_assoc"/>
</dbReference>
<keyword evidence="12" id="KW-1185">Reference proteome</keyword>
<feature type="domain" description="Poly(A) RNA polymerase mitochondrial-like central palm" evidence="10">
    <location>
        <begin position="281"/>
        <end position="424"/>
    </location>
</feature>
<dbReference type="InterPro" id="IPR054708">
    <property type="entry name" value="MTPAP-like_central"/>
</dbReference>
<evidence type="ECO:0000256" key="3">
    <source>
        <dbReference type="ARBA" id="ARBA00004496"/>
    </source>
</evidence>
<dbReference type="GO" id="GO:1990817">
    <property type="term" value="F:poly(A) RNA polymerase activity"/>
    <property type="evidence" value="ECO:0007669"/>
    <property type="project" value="TreeGrafter"/>
</dbReference>
<evidence type="ECO:0000256" key="8">
    <source>
        <dbReference type="ARBA" id="ARBA00038491"/>
    </source>
</evidence>
<proteinExistence type="inferred from homology"/>
<comment type="similarity">
    <text evidence="8">Belongs to the DNA polymerase type-B-like family. GLD2 subfamily.</text>
</comment>
<keyword evidence="7" id="KW-0460">Magnesium</keyword>
<dbReference type="GO" id="GO:0046872">
    <property type="term" value="F:metal ion binding"/>
    <property type="evidence" value="ECO:0007669"/>
    <property type="project" value="UniProtKB-KW"/>
</dbReference>
<keyword evidence="4" id="KW-0963">Cytoplasm</keyword>
<dbReference type="GO" id="GO:0005737">
    <property type="term" value="C:cytoplasm"/>
    <property type="evidence" value="ECO:0007669"/>
    <property type="project" value="UniProtKB-SubCell"/>
</dbReference>
<dbReference type="EMBL" id="UYRS01000512">
    <property type="protein sequence ID" value="VDK23474.1"/>
    <property type="molecule type" value="Genomic_DNA"/>
</dbReference>
<reference evidence="11 12" key="1">
    <citation type="submission" date="2018-11" db="EMBL/GenBank/DDBJ databases">
        <authorList>
            <consortium name="Pathogen Informatics"/>
        </authorList>
    </citation>
    <scope>NUCLEOTIDE SEQUENCE [LARGE SCALE GENOMIC DNA]</scope>
</reference>
<name>A0A3P6PRC7_TAEAS</name>
<dbReference type="PANTHER" id="PTHR12271:SF40">
    <property type="entry name" value="POLY(A) RNA POLYMERASE GLD2"/>
    <property type="match status" value="1"/>
</dbReference>
<evidence type="ECO:0000256" key="1">
    <source>
        <dbReference type="ARBA" id="ARBA00001936"/>
    </source>
</evidence>
<gene>
    <name evidence="11" type="ORF">TASK_LOCUS1681</name>
</gene>
<evidence type="ECO:0000313" key="12">
    <source>
        <dbReference type="Proteomes" id="UP000282613"/>
    </source>
</evidence>
<keyword evidence="6" id="KW-0479">Metal-binding</keyword>
<dbReference type="Pfam" id="PF03828">
    <property type="entry name" value="PAP_assoc"/>
    <property type="match status" value="2"/>
</dbReference>
<dbReference type="Gene3D" id="1.10.1410.10">
    <property type="match status" value="2"/>
</dbReference>
<feature type="domain" description="Poly(A) RNA polymerase mitochondrial-like central palm" evidence="10">
    <location>
        <begin position="4"/>
        <end position="85"/>
    </location>
</feature>
<feature type="domain" description="PAP-associated" evidence="9">
    <location>
        <begin position="159"/>
        <end position="223"/>
    </location>
</feature>
<sequence>MDWSDLDLCFVIPPRELRRRGGAYSVLRDIESLLLRNDFICSCRLIDAKVPILKFRDHESGIECDLNVNNVSGIYNTHLLSMYSRDIFVALRTVFSYAMGITAVVVHTVAPSVHIVIDGPFVRALLEPQLFFCSRRPVEEVYRKLDLPWRKVRSANKSTLGELFAGFIAYYADFDFAHRVISIRRGRPSRIGRRVNCCLPLRKRARHASSFKIFVEGPFRKDNAARSVSGATIFADIQDAFSRTDEVLRAEEPLSFAWADSQSKTFTMARFGLTRDYLSDLSAQIEQFFRRSSQTSETLEKKVEIRNNLQSVISRNFPMNSLHCADSKLFIVGSSVNGFGFDRGDLDLCLVVKEEALESKEYACTVLSEIKPLLLGFGSIKYCSLIRAIVPILKFRDLQSGIACDMGVNNVSSIYNTHLIAMYARVDSRLPPLGVFVKHWALRMRIHGADRGRLNTCSLLLMVIQYLQCGCSPPVLPNLQSLFPLNFDGECPVDELDMDLQLPWDELCSVNRSTLGELFTGFIAYYADFEFDQWAISVRCGQPFPINEVPSWFATFRGRRGRSKYRIFIEEPYRKDNVARSVYRENVETVKRAFKRTNEFLRERKPLEFL</sequence>
<dbReference type="PANTHER" id="PTHR12271">
    <property type="entry name" value="POLY A POLYMERASE CID PAP -RELATED"/>
    <property type="match status" value="1"/>
</dbReference>
<dbReference type="Proteomes" id="UP000282613">
    <property type="component" value="Unassembled WGS sequence"/>
</dbReference>
<evidence type="ECO:0000313" key="11">
    <source>
        <dbReference type="EMBL" id="VDK23474.1"/>
    </source>
</evidence>
<evidence type="ECO:0000256" key="4">
    <source>
        <dbReference type="ARBA" id="ARBA00022490"/>
    </source>
</evidence>
<accession>A0A3P6PRC7</accession>
<evidence type="ECO:0000259" key="9">
    <source>
        <dbReference type="Pfam" id="PF03828"/>
    </source>
</evidence>
<comment type="subcellular location">
    <subcellularLocation>
        <location evidence="3">Cytoplasm</location>
    </subcellularLocation>
</comment>
<evidence type="ECO:0000256" key="6">
    <source>
        <dbReference type="ARBA" id="ARBA00022723"/>
    </source>
</evidence>
<dbReference type="Pfam" id="PF22600">
    <property type="entry name" value="MTPAP-like_central"/>
    <property type="match status" value="2"/>
</dbReference>
<organism evidence="11 12">
    <name type="scientific">Taenia asiatica</name>
    <name type="common">Asian tapeworm</name>
    <dbReference type="NCBI Taxonomy" id="60517"/>
    <lineage>
        <taxon>Eukaryota</taxon>
        <taxon>Metazoa</taxon>
        <taxon>Spiralia</taxon>
        <taxon>Lophotrochozoa</taxon>
        <taxon>Platyhelminthes</taxon>
        <taxon>Cestoda</taxon>
        <taxon>Eucestoda</taxon>
        <taxon>Cyclophyllidea</taxon>
        <taxon>Taeniidae</taxon>
        <taxon>Taenia</taxon>
    </lineage>
</organism>
<evidence type="ECO:0000256" key="2">
    <source>
        <dbReference type="ARBA" id="ARBA00001946"/>
    </source>
</evidence>
<dbReference type="SUPFAM" id="SSF81631">
    <property type="entry name" value="PAP/OAS1 substrate-binding domain"/>
    <property type="match status" value="2"/>
</dbReference>
<protein>
    <recommendedName>
        <fullName evidence="13">PAP-associated domain-containing protein</fullName>
    </recommendedName>
</protein>
<dbReference type="AlphaFoldDB" id="A0A3P6PRC7"/>